<evidence type="ECO:0000256" key="1">
    <source>
        <dbReference type="SAM" id="MobiDB-lite"/>
    </source>
</evidence>
<sequence length="418" mass="46169">MASTSYRVARHTTALCKSARTHIASDACRTSLSSSLRRIHTTPIVLKKKGSGAVVEDLFDESSDSGDLFGSTEQTSTKQTPKASVSNNAKKYTIQAPTKKLSSTERQTRFNELYESLVPHLTKLVPPPKNPASLVDPAKDPAYLEQRHLRKQLKPIRHTVWTHLLDLAQTEEDLVKVAELFPKWRDFGHYFVGGFGEHFVARCDNLKCPNLALQVFGNHAKYALPLTLPAARHLLYSLNAHGSLPDVLTASALYHVYNLPPVAEDVTSCALVLNAALKNAQSVPEATPTTGEDEAGTTSATPSAPKHRSASLQIARGLLPSLQTLLDKSKPRSWAVPRTGQEKDKIIVKAKGKGKNKKVEKTYMREKVWVSWCLSKVHAFLARSKDGLGDSEWLRQWRIREGHLKLKPVETPQAQAAA</sequence>
<feature type="region of interest" description="Disordered" evidence="1">
    <location>
        <begin position="282"/>
        <end position="307"/>
    </location>
</feature>
<evidence type="ECO:0000313" key="2">
    <source>
        <dbReference type="EMBL" id="KAL0071153.1"/>
    </source>
</evidence>
<comment type="caution">
    <text evidence="2">The sequence shown here is derived from an EMBL/GenBank/DDBJ whole genome shotgun (WGS) entry which is preliminary data.</text>
</comment>
<organism evidence="2 3">
    <name type="scientific">Marasmius tenuissimus</name>
    <dbReference type="NCBI Taxonomy" id="585030"/>
    <lineage>
        <taxon>Eukaryota</taxon>
        <taxon>Fungi</taxon>
        <taxon>Dikarya</taxon>
        <taxon>Basidiomycota</taxon>
        <taxon>Agaricomycotina</taxon>
        <taxon>Agaricomycetes</taxon>
        <taxon>Agaricomycetidae</taxon>
        <taxon>Agaricales</taxon>
        <taxon>Marasmiineae</taxon>
        <taxon>Marasmiaceae</taxon>
        <taxon>Marasmius</taxon>
    </lineage>
</organism>
<protein>
    <submittedName>
        <fullName evidence="2">Uncharacterized protein</fullName>
    </submittedName>
</protein>
<gene>
    <name evidence="2" type="ORF">AAF712_001713</name>
</gene>
<feature type="region of interest" description="Disordered" evidence="1">
    <location>
        <begin position="63"/>
        <end position="88"/>
    </location>
</feature>
<evidence type="ECO:0000313" key="3">
    <source>
        <dbReference type="Proteomes" id="UP001437256"/>
    </source>
</evidence>
<feature type="compositionally biased region" description="Polar residues" evidence="1">
    <location>
        <begin position="282"/>
        <end position="302"/>
    </location>
</feature>
<name>A0ABR3AC56_9AGAR</name>
<reference evidence="2 3" key="1">
    <citation type="submission" date="2024-05" db="EMBL/GenBank/DDBJ databases">
        <title>A draft genome resource for the thread blight pathogen Marasmius tenuissimus strain MS-2.</title>
        <authorList>
            <person name="Yulfo-Soto G.E."/>
            <person name="Baruah I.K."/>
            <person name="Amoako-Attah I."/>
            <person name="Bukari Y."/>
            <person name="Meinhardt L.W."/>
            <person name="Bailey B.A."/>
            <person name="Cohen S.P."/>
        </authorList>
    </citation>
    <scope>NUCLEOTIDE SEQUENCE [LARGE SCALE GENOMIC DNA]</scope>
    <source>
        <strain evidence="2 3">MS-2</strain>
    </source>
</reference>
<keyword evidence="3" id="KW-1185">Reference proteome</keyword>
<accession>A0ABR3AC56</accession>
<proteinExistence type="predicted"/>
<dbReference type="EMBL" id="JBBXMP010000004">
    <property type="protein sequence ID" value="KAL0071153.1"/>
    <property type="molecule type" value="Genomic_DNA"/>
</dbReference>
<feature type="compositionally biased region" description="Polar residues" evidence="1">
    <location>
        <begin position="71"/>
        <end position="88"/>
    </location>
</feature>
<dbReference type="Proteomes" id="UP001437256">
    <property type="component" value="Unassembled WGS sequence"/>
</dbReference>